<feature type="transmembrane region" description="Helical" evidence="1">
    <location>
        <begin position="32"/>
        <end position="53"/>
    </location>
</feature>
<reference evidence="2 3" key="1">
    <citation type="submission" date="2017-11" db="EMBL/GenBank/DDBJ databases">
        <title>Rhodohalobacter 15182 sp. nov., isolated from a salt lake.</title>
        <authorList>
            <person name="Han S."/>
        </authorList>
    </citation>
    <scope>NUCLEOTIDE SEQUENCE [LARGE SCALE GENOMIC DNA]</scope>
    <source>
        <strain evidence="2 3">15182</strain>
    </source>
</reference>
<protein>
    <submittedName>
        <fullName evidence="2">Uncharacterized protein</fullName>
    </submittedName>
</protein>
<comment type="caution">
    <text evidence="2">The sequence shown here is derived from an EMBL/GenBank/DDBJ whole genome shotgun (WGS) entry which is preliminary data.</text>
</comment>
<feature type="transmembrane region" description="Helical" evidence="1">
    <location>
        <begin position="7"/>
        <end position="26"/>
    </location>
</feature>
<accession>A0A2N0VIB0</accession>
<evidence type="ECO:0000313" key="3">
    <source>
        <dbReference type="Proteomes" id="UP000233398"/>
    </source>
</evidence>
<keyword evidence="3" id="KW-1185">Reference proteome</keyword>
<dbReference type="Proteomes" id="UP000233398">
    <property type="component" value="Unassembled WGS sequence"/>
</dbReference>
<dbReference type="RefSeq" id="WP_101071173.1">
    <property type="nucleotide sequence ID" value="NZ_PISP01000001.1"/>
</dbReference>
<evidence type="ECO:0000313" key="2">
    <source>
        <dbReference type="EMBL" id="PKD43930.1"/>
    </source>
</evidence>
<proteinExistence type="predicted"/>
<keyword evidence="1" id="KW-0472">Membrane</keyword>
<evidence type="ECO:0000256" key="1">
    <source>
        <dbReference type="SAM" id="Phobius"/>
    </source>
</evidence>
<gene>
    <name evidence="2" type="ORF">CWD77_00150</name>
</gene>
<dbReference type="EMBL" id="PISP01000001">
    <property type="protein sequence ID" value="PKD43930.1"/>
    <property type="molecule type" value="Genomic_DNA"/>
</dbReference>
<dbReference type="AlphaFoldDB" id="A0A2N0VIB0"/>
<name>A0A2N0VIB0_9BACT</name>
<keyword evidence="1" id="KW-0812">Transmembrane</keyword>
<organism evidence="2 3">
    <name type="scientific">Rhodohalobacter barkolensis</name>
    <dbReference type="NCBI Taxonomy" id="2053187"/>
    <lineage>
        <taxon>Bacteria</taxon>
        <taxon>Pseudomonadati</taxon>
        <taxon>Balneolota</taxon>
        <taxon>Balneolia</taxon>
        <taxon>Balneolales</taxon>
        <taxon>Balneolaceae</taxon>
        <taxon>Rhodohalobacter</taxon>
    </lineage>
</organism>
<keyword evidence="1" id="KW-1133">Transmembrane helix</keyword>
<sequence>MKTEPIVSILTGSVLATAIIFIGLSIMNSVEIALYNFLGSLFAAVSIHLVHYYRKLYDRSGFKNEY</sequence>